<proteinExistence type="predicted"/>
<name>A0A2V3PS50_9BACT</name>
<accession>A0A2V3PS50</accession>
<keyword evidence="1" id="KW-0472">Membrane</keyword>
<keyword evidence="1" id="KW-1133">Transmembrane helix</keyword>
<evidence type="ECO:0000259" key="2">
    <source>
        <dbReference type="Pfam" id="PF09992"/>
    </source>
</evidence>
<dbReference type="AlphaFoldDB" id="A0A2V3PS50"/>
<comment type="caution">
    <text evidence="3">The sequence shown here is derived from an EMBL/GenBank/DDBJ whole genome shotgun (WGS) entry which is preliminary data.</text>
</comment>
<organism evidence="3 4">
    <name type="scientific">Dysgonomonas alginatilytica</name>
    <dbReference type="NCBI Taxonomy" id="1605892"/>
    <lineage>
        <taxon>Bacteria</taxon>
        <taxon>Pseudomonadati</taxon>
        <taxon>Bacteroidota</taxon>
        <taxon>Bacteroidia</taxon>
        <taxon>Bacteroidales</taxon>
        <taxon>Dysgonomonadaceae</taxon>
        <taxon>Dysgonomonas</taxon>
    </lineage>
</organism>
<evidence type="ECO:0000313" key="4">
    <source>
        <dbReference type="Proteomes" id="UP000247973"/>
    </source>
</evidence>
<evidence type="ECO:0000256" key="1">
    <source>
        <dbReference type="SAM" id="Phobius"/>
    </source>
</evidence>
<dbReference type="EMBL" id="QICL01000009">
    <property type="protein sequence ID" value="PXV64760.1"/>
    <property type="molecule type" value="Genomic_DNA"/>
</dbReference>
<sequence>MSTKNNKDNEVYILGSEVQERKKIAAKGKWLIFSICFIIILIAIYVIFFTKEQTPEYYFEPENTSQESILMPIDSTDNSDKAGYLEILSDTINDVPLSVYIPHKATMSLVLGMPDKSDSTIIFAAMAADIRKDNQEIVGDFVLSGKQLSRGVAKKGFCAIDNKTITIGIGESTPLLEQVINNNGSFFRQYPLVHNGELVENKPKNKSVRRALAVRNEQVLMIESKNTESFHDFSQALIDIGVSNAIYLVGGNAYGWYYDKEHILHEFGEELSDLPQNISYIIWRIE</sequence>
<gene>
    <name evidence="3" type="ORF">CLV62_10986</name>
</gene>
<dbReference type="Pfam" id="PF09992">
    <property type="entry name" value="NAGPA"/>
    <property type="match status" value="1"/>
</dbReference>
<dbReference type="InterPro" id="IPR018711">
    <property type="entry name" value="NAGPA"/>
</dbReference>
<feature type="transmembrane region" description="Helical" evidence="1">
    <location>
        <begin position="30"/>
        <end position="49"/>
    </location>
</feature>
<feature type="domain" description="Phosphodiester glycosidase" evidence="2">
    <location>
        <begin position="129"/>
        <end position="260"/>
    </location>
</feature>
<keyword evidence="1" id="KW-0812">Transmembrane</keyword>
<protein>
    <recommendedName>
        <fullName evidence="2">Phosphodiester glycosidase domain-containing protein</fullName>
    </recommendedName>
</protein>
<keyword evidence="4" id="KW-1185">Reference proteome</keyword>
<dbReference type="Proteomes" id="UP000247973">
    <property type="component" value="Unassembled WGS sequence"/>
</dbReference>
<reference evidence="3 4" key="1">
    <citation type="submission" date="2018-03" db="EMBL/GenBank/DDBJ databases">
        <title>Genomic Encyclopedia of Archaeal and Bacterial Type Strains, Phase II (KMG-II): from individual species to whole genera.</title>
        <authorList>
            <person name="Goeker M."/>
        </authorList>
    </citation>
    <scope>NUCLEOTIDE SEQUENCE [LARGE SCALE GENOMIC DNA]</scope>
    <source>
        <strain evidence="3 4">DSM 100214</strain>
    </source>
</reference>
<evidence type="ECO:0000313" key="3">
    <source>
        <dbReference type="EMBL" id="PXV64760.1"/>
    </source>
</evidence>
<dbReference type="RefSeq" id="WP_110310474.1">
    <property type="nucleotide sequence ID" value="NZ_QICL01000009.1"/>
</dbReference>
<dbReference type="OrthoDB" id="1076739at2"/>